<accession>K9EW35</accession>
<dbReference type="STRING" id="883081.HMPREF9698_01123"/>
<evidence type="ECO:0000313" key="3">
    <source>
        <dbReference type="Proteomes" id="UP000009875"/>
    </source>
</evidence>
<gene>
    <name evidence="2" type="ORF">HMPREF9698_01123</name>
</gene>
<dbReference type="InterPro" id="IPR007630">
    <property type="entry name" value="RNA_pol_sigma70_r4"/>
</dbReference>
<dbReference type="GO" id="GO:0006352">
    <property type="term" value="P:DNA-templated transcription initiation"/>
    <property type="evidence" value="ECO:0007669"/>
    <property type="project" value="InterPro"/>
</dbReference>
<evidence type="ECO:0000313" key="2">
    <source>
        <dbReference type="EMBL" id="EKU93375.1"/>
    </source>
</evidence>
<dbReference type="RefSeq" id="WP_003778227.1">
    <property type="nucleotide sequence ID" value="NZ_JH992959.1"/>
</dbReference>
<reference evidence="2 3" key="1">
    <citation type="submission" date="2012-09" db="EMBL/GenBank/DDBJ databases">
        <title>The Genome Sequence of Alloiococcus otitis ATCC 51267.</title>
        <authorList>
            <consortium name="The Broad Institute Genome Sequencing Platform"/>
            <person name="Earl A."/>
            <person name="Ward D."/>
            <person name="Feldgarden M."/>
            <person name="Gevers D."/>
            <person name="Huys G."/>
            <person name="Walker B."/>
            <person name="Young S.K."/>
            <person name="Zeng Q."/>
            <person name="Gargeya S."/>
            <person name="Fitzgerald M."/>
            <person name="Haas B."/>
            <person name="Abouelleil A."/>
            <person name="Alvarado L."/>
            <person name="Arachchi H.M."/>
            <person name="Berlin A.M."/>
            <person name="Chapman S.B."/>
            <person name="Goldberg J."/>
            <person name="Griggs A."/>
            <person name="Gujja S."/>
            <person name="Hansen M."/>
            <person name="Howarth C."/>
            <person name="Imamovic A."/>
            <person name="Larimer J."/>
            <person name="McCowen C."/>
            <person name="Montmayeur A."/>
            <person name="Murphy C."/>
            <person name="Neiman D."/>
            <person name="Pearson M."/>
            <person name="Priest M."/>
            <person name="Roberts A."/>
            <person name="Saif S."/>
            <person name="Shea T."/>
            <person name="Sisk P."/>
            <person name="Sykes S."/>
            <person name="Wortman J."/>
            <person name="Nusbaum C."/>
            <person name="Birren B."/>
        </authorList>
    </citation>
    <scope>NUCLEOTIDE SEQUENCE [LARGE SCALE GENOMIC DNA]</scope>
    <source>
        <strain evidence="2 3">ATCC 51267</strain>
    </source>
</reference>
<keyword evidence="3" id="KW-1185">Reference proteome</keyword>
<dbReference type="GO" id="GO:0003700">
    <property type="term" value="F:DNA-binding transcription factor activity"/>
    <property type="evidence" value="ECO:0007669"/>
    <property type="project" value="InterPro"/>
</dbReference>
<feature type="domain" description="RNA polymerase sigma-70 region 4" evidence="1">
    <location>
        <begin position="87"/>
        <end position="127"/>
    </location>
</feature>
<dbReference type="Gene3D" id="1.20.140.160">
    <property type="match status" value="1"/>
</dbReference>
<dbReference type="SUPFAM" id="SSF88659">
    <property type="entry name" value="Sigma3 and sigma4 domains of RNA polymerase sigma factors"/>
    <property type="match status" value="1"/>
</dbReference>
<comment type="caution">
    <text evidence="2">The sequence shown here is derived from an EMBL/GenBank/DDBJ whole genome shotgun (WGS) entry which is preliminary data.</text>
</comment>
<proteinExistence type="predicted"/>
<dbReference type="EMBL" id="AGXA01000021">
    <property type="protein sequence ID" value="EKU93375.1"/>
    <property type="molecule type" value="Genomic_DNA"/>
</dbReference>
<evidence type="ECO:0000259" key="1">
    <source>
        <dbReference type="Pfam" id="PF04545"/>
    </source>
</evidence>
<dbReference type="HOGENOM" id="CLU_144718_2_0_9"/>
<sequence length="141" mass="16989">MTPREYFQQCLTLDHAVTEKQNQYELVKASILSASKISDVNVQSSPTRTHEDKLHRLFKLHDDVDKQVDELVDYKLKLSMEVNELSDDRYRMVLSERYFKGKTFEQIAQQHHYSVRWVRKLHEQALRAFEKLFPHKFMRTF</sequence>
<dbReference type="InterPro" id="IPR013324">
    <property type="entry name" value="RNA_pol_sigma_r3/r4-like"/>
</dbReference>
<name>K9EW35_9LACT</name>
<dbReference type="OrthoDB" id="3242975at2"/>
<dbReference type="eggNOG" id="COG1191">
    <property type="taxonomic scope" value="Bacteria"/>
</dbReference>
<dbReference type="Pfam" id="PF04545">
    <property type="entry name" value="Sigma70_r4"/>
    <property type="match status" value="1"/>
</dbReference>
<dbReference type="AlphaFoldDB" id="K9EW35"/>
<organism evidence="2 3">
    <name type="scientific">Alloiococcus otitis ATCC 51267</name>
    <dbReference type="NCBI Taxonomy" id="883081"/>
    <lineage>
        <taxon>Bacteria</taxon>
        <taxon>Bacillati</taxon>
        <taxon>Bacillota</taxon>
        <taxon>Bacilli</taxon>
        <taxon>Lactobacillales</taxon>
        <taxon>Carnobacteriaceae</taxon>
        <taxon>Alloiococcus</taxon>
    </lineage>
</organism>
<dbReference type="Proteomes" id="UP000009875">
    <property type="component" value="Unassembled WGS sequence"/>
</dbReference>
<protein>
    <recommendedName>
        <fullName evidence="1">RNA polymerase sigma-70 region 4 domain-containing protein</fullName>
    </recommendedName>
</protein>